<evidence type="ECO:0000256" key="3">
    <source>
        <dbReference type="ARBA" id="ARBA00022692"/>
    </source>
</evidence>
<dbReference type="InterPro" id="IPR002549">
    <property type="entry name" value="AI-2E-like"/>
</dbReference>
<gene>
    <name evidence="7" type="ORF">DI526_20740</name>
</gene>
<reference evidence="7 8" key="1">
    <citation type="submission" date="2017-08" db="EMBL/GenBank/DDBJ databases">
        <title>Infants hospitalized years apart are colonized by the same room-sourced microbial strains.</title>
        <authorList>
            <person name="Brooks B."/>
            <person name="Olm M.R."/>
            <person name="Firek B.A."/>
            <person name="Baker R."/>
            <person name="Thomas B.C."/>
            <person name="Morowitz M.J."/>
            <person name="Banfield J.F."/>
        </authorList>
    </citation>
    <scope>NUCLEOTIDE SEQUENCE [LARGE SCALE GENOMIC DNA]</scope>
    <source>
        <strain evidence="7">S2_003_000_R2_4</strain>
    </source>
</reference>
<feature type="transmembrane region" description="Helical" evidence="6">
    <location>
        <begin position="243"/>
        <end position="265"/>
    </location>
</feature>
<organism evidence="7 8">
    <name type="scientific">Caulobacter segnis</name>
    <dbReference type="NCBI Taxonomy" id="88688"/>
    <lineage>
        <taxon>Bacteria</taxon>
        <taxon>Pseudomonadati</taxon>
        <taxon>Pseudomonadota</taxon>
        <taxon>Alphaproteobacteria</taxon>
        <taxon>Caulobacterales</taxon>
        <taxon>Caulobacteraceae</taxon>
        <taxon>Caulobacter</taxon>
    </lineage>
</organism>
<keyword evidence="4 6" id="KW-1133">Transmembrane helix</keyword>
<feature type="transmembrane region" description="Helical" evidence="6">
    <location>
        <begin position="180"/>
        <end position="203"/>
    </location>
</feature>
<comment type="similarity">
    <text evidence="2">Belongs to the autoinducer-2 exporter (AI-2E) (TC 2.A.86) family.</text>
</comment>
<feature type="transmembrane region" description="Helical" evidence="6">
    <location>
        <begin position="20"/>
        <end position="41"/>
    </location>
</feature>
<sequence length="340" mass="35754">MSPLLTISAALGLLYVFRTVLWPLALALVLTILIGAVTRRIQRALPWAGRRTISLVAALFIGGLVLGAMLVVVAGVNQIVAEAGTIYRRLNEMLGGIHWPGVGPLTLDGLVRRMDVGAALGMAGASFQAASAGLSLTALYLIFIVAGGRGLEMRLTKIAASRSSDALITVLTRSVQGVEAYTYIQTITGLMIAVGAFFVMTVVGLKSALFWSLVLFLFTYLPVIGVVLGSIGPTLFALVQFPTLAPALLVLCGIQAISFIVGNLVLPKMQADSQNIDPAASLLAIGVWTILWGLPGAFLGIPLTLALMYALAQYKSVEWIAILISNDGDPLPPTPSGSRT</sequence>
<feature type="transmembrane region" description="Helical" evidence="6">
    <location>
        <begin position="127"/>
        <end position="147"/>
    </location>
</feature>
<comment type="caution">
    <text evidence="7">The sequence shown here is derived from an EMBL/GenBank/DDBJ whole genome shotgun (WGS) entry which is preliminary data.</text>
</comment>
<feature type="transmembrane region" description="Helical" evidence="6">
    <location>
        <begin position="53"/>
        <end position="76"/>
    </location>
</feature>
<evidence type="ECO:0000256" key="6">
    <source>
        <dbReference type="SAM" id="Phobius"/>
    </source>
</evidence>
<protein>
    <submittedName>
        <fullName evidence="7">AI-2E family transporter</fullName>
    </submittedName>
</protein>
<dbReference type="EMBL" id="QFQZ01000100">
    <property type="protein sequence ID" value="PZR31061.1"/>
    <property type="molecule type" value="Genomic_DNA"/>
</dbReference>
<evidence type="ECO:0000313" key="7">
    <source>
        <dbReference type="EMBL" id="PZR31061.1"/>
    </source>
</evidence>
<evidence type="ECO:0000313" key="8">
    <source>
        <dbReference type="Proteomes" id="UP000249393"/>
    </source>
</evidence>
<evidence type="ECO:0000256" key="4">
    <source>
        <dbReference type="ARBA" id="ARBA00022989"/>
    </source>
</evidence>
<dbReference type="Proteomes" id="UP000249393">
    <property type="component" value="Unassembled WGS sequence"/>
</dbReference>
<evidence type="ECO:0000256" key="5">
    <source>
        <dbReference type="ARBA" id="ARBA00023136"/>
    </source>
</evidence>
<dbReference type="GO" id="GO:0016020">
    <property type="term" value="C:membrane"/>
    <property type="evidence" value="ECO:0007669"/>
    <property type="project" value="UniProtKB-SubCell"/>
</dbReference>
<dbReference type="Pfam" id="PF01594">
    <property type="entry name" value="AI-2E_transport"/>
    <property type="match status" value="1"/>
</dbReference>
<evidence type="ECO:0000256" key="2">
    <source>
        <dbReference type="ARBA" id="ARBA00009773"/>
    </source>
</evidence>
<feature type="transmembrane region" description="Helical" evidence="6">
    <location>
        <begin position="209"/>
        <end position="231"/>
    </location>
</feature>
<dbReference type="AlphaFoldDB" id="A0A2W5X398"/>
<feature type="transmembrane region" description="Helical" evidence="6">
    <location>
        <begin position="285"/>
        <end position="312"/>
    </location>
</feature>
<comment type="subcellular location">
    <subcellularLocation>
        <location evidence="1">Membrane</location>
        <topology evidence="1">Multi-pass membrane protein</topology>
    </subcellularLocation>
</comment>
<name>A0A2W5X398_9CAUL</name>
<keyword evidence="3 6" id="KW-0812">Transmembrane</keyword>
<accession>A0A2W5X398</accession>
<keyword evidence="5 6" id="KW-0472">Membrane</keyword>
<evidence type="ECO:0000256" key="1">
    <source>
        <dbReference type="ARBA" id="ARBA00004141"/>
    </source>
</evidence>
<proteinExistence type="inferred from homology"/>